<sequence>MEITGRITKDATLVKISKDKQVVNFSIAINDAYKPKGSTEMKQIVTYINCDYWLSPKIVAYLKRGSQVSLFGRIGLSVYCNAEGKALGNLTFHVNHLKILVFAKKENDSSSTLIPPASPITEDKPDDLPF</sequence>
<reference evidence="4" key="1">
    <citation type="submission" date="2021-11" db="EMBL/GenBank/DDBJ databases">
        <title>Description of novel Flavobacterium species.</title>
        <authorList>
            <person name="Saticioglu I.B."/>
            <person name="Ay H."/>
            <person name="Altun S."/>
            <person name="Duman M."/>
        </authorList>
    </citation>
    <scope>NUCLEOTIDE SEQUENCE</scope>
    <source>
        <strain evidence="4">F-30</strain>
    </source>
</reference>
<keyword evidence="1 2" id="KW-0238">DNA-binding</keyword>
<dbReference type="CDD" id="cd04496">
    <property type="entry name" value="SSB_OBF"/>
    <property type="match status" value="1"/>
</dbReference>
<feature type="compositionally biased region" description="Basic and acidic residues" evidence="3">
    <location>
        <begin position="121"/>
        <end position="130"/>
    </location>
</feature>
<evidence type="ECO:0000256" key="2">
    <source>
        <dbReference type="PROSITE-ProRule" id="PRU00252"/>
    </source>
</evidence>
<dbReference type="Pfam" id="PF00436">
    <property type="entry name" value="SSB"/>
    <property type="match status" value="1"/>
</dbReference>
<evidence type="ECO:0000256" key="1">
    <source>
        <dbReference type="ARBA" id="ARBA00023125"/>
    </source>
</evidence>
<proteinExistence type="predicted"/>
<keyword evidence="5" id="KW-1185">Reference proteome</keyword>
<dbReference type="InterPro" id="IPR000424">
    <property type="entry name" value="Primosome_PriB/ssb"/>
</dbReference>
<protein>
    <submittedName>
        <fullName evidence="4">Single-stranded DNA-binding protein</fullName>
    </submittedName>
</protein>
<name>A0ABS8MDS7_9FLAO</name>
<accession>A0ABS8MDS7</accession>
<dbReference type="Proteomes" id="UP001430679">
    <property type="component" value="Unassembled WGS sequence"/>
</dbReference>
<evidence type="ECO:0000313" key="5">
    <source>
        <dbReference type="Proteomes" id="UP001430679"/>
    </source>
</evidence>
<dbReference type="RefSeq" id="WP_230035968.1">
    <property type="nucleotide sequence ID" value="NZ_JAJJMM010000001.1"/>
</dbReference>
<dbReference type="GO" id="GO:0003677">
    <property type="term" value="F:DNA binding"/>
    <property type="evidence" value="ECO:0007669"/>
    <property type="project" value="UniProtKB-KW"/>
</dbReference>
<dbReference type="EMBL" id="JAJJMM010000001">
    <property type="protein sequence ID" value="MCC9063626.1"/>
    <property type="molecule type" value="Genomic_DNA"/>
</dbReference>
<organism evidence="4 5">
    <name type="scientific">Flavobacterium piscisymbiosum</name>
    <dbReference type="NCBI Taxonomy" id="2893753"/>
    <lineage>
        <taxon>Bacteria</taxon>
        <taxon>Pseudomonadati</taxon>
        <taxon>Bacteroidota</taxon>
        <taxon>Flavobacteriia</taxon>
        <taxon>Flavobacteriales</taxon>
        <taxon>Flavobacteriaceae</taxon>
        <taxon>Flavobacterium</taxon>
    </lineage>
</organism>
<gene>
    <name evidence="4" type="ORF">LNP81_11565</name>
</gene>
<dbReference type="PROSITE" id="PS50935">
    <property type="entry name" value="SSB"/>
    <property type="match status" value="1"/>
</dbReference>
<comment type="caution">
    <text evidence="4">The sequence shown here is derived from an EMBL/GenBank/DDBJ whole genome shotgun (WGS) entry which is preliminary data.</text>
</comment>
<evidence type="ECO:0000313" key="4">
    <source>
        <dbReference type="EMBL" id="MCC9063626.1"/>
    </source>
</evidence>
<evidence type="ECO:0000256" key="3">
    <source>
        <dbReference type="SAM" id="MobiDB-lite"/>
    </source>
</evidence>
<dbReference type="InterPro" id="IPR012340">
    <property type="entry name" value="NA-bd_OB-fold"/>
</dbReference>
<dbReference type="Gene3D" id="2.40.50.140">
    <property type="entry name" value="Nucleic acid-binding proteins"/>
    <property type="match status" value="1"/>
</dbReference>
<dbReference type="SUPFAM" id="SSF50249">
    <property type="entry name" value="Nucleic acid-binding proteins"/>
    <property type="match status" value="1"/>
</dbReference>
<feature type="region of interest" description="Disordered" evidence="3">
    <location>
        <begin position="107"/>
        <end position="130"/>
    </location>
</feature>